<evidence type="ECO:0000256" key="8">
    <source>
        <dbReference type="ARBA" id="ARBA00022801"/>
    </source>
</evidence>
<evidence type="ECO:0000256" key="6">
    <source>
        <dbReference type="ARBA" id="ARBA00022723"/>
    </source>
</evidence>
<comment type="similarity">
    <text evidence="3">Belongs to the DEAD box helicase family. DEAH subfamily. DDX11/CHL1 sub-subfamily.</text>
</comment>
<dbReference type="SMART" id="SM00488">
    <property type="entry name" value="DEXDc2"/>
    <property type="match status" value="1"/>
</dbReference>
<dbReference type="GO" id="GO:0006139">
    <property type="term" value="P:nucleobase-containing compound metabolic process"/>
    <property type="evidence" value="ECO:0007669"/>
    <property type="project" value="InterPro"/>
</dbReference>
<keyword evidence="15" id="KW-0131">Cell cycle</keyword>
<evidence type="ECO:0000256" key="4">
    <source>
        <dbReference type="ARBA" id="ARBA00016387"/>
    </source>
</evidence>
<dbReference type="InterPro" id="IPR006555">
    <property type="entry name" value="ATP-dep_Helicase_C"/>
</dbReference>
<dbReference type="AlphaFoldDB" id="A0A162ZMK2"/>
<evidence type="ECO:0000256" key="2">
    <source>
        <dbReference type="ARBA" id="ARBA00004123"/>
    </source>
</evidence>
<accession>A0A162ZMK2</accession>
<dbReference type="GO" id="GO:0046872">
    <property type="term" value="F:metal ion binding"/>
    <property type="evidence" value="ECO:0007669"/>
    <property type="project" value="UniProtKB-KW"/>
</dbReference>
<evidence type="ECO:0000256" key="10">
    <source>
        <dbReference type="ARBA" id="ARBA00022840"/>
    </source>
</evidence>
<evidence type="ECO:0000256" key="20">
    <source>
        <dbReference type="ARBA" id="ARBA00045702"/>
    </source>
</evidence>
<keyword evidence="10" id="KW-0067">ATP-binding</keyword>
<organism evidence="23 24">
    <name type="scientific">Phycomyces blakesleeanus (strain ATCC 8743b / DSM 1359 / FGSC 10004 / NBRC 33097 / NRRL 1555)</name>
    <dbReference type="NCBI Taxonomy" id="763407"/>
    <lineage>
        <taxon>Eukaryota</taxon>
        <taxon>Fungi</taxon>
        <taxon>Fungi incertae sedis</taxon>
        <taxon>Mucoromycota</taxon>
        <taxon>Mucoromycotina</taxon>
        <taxon>Mucoromycetes</taxon>
        <taxon>Mucorales</taxon>
        <taxon>Phycomycetaceae</taxon>
        <taxon>Phycomyces</taxon>
    </lineage>
</organism>
<dbReference type="GO" id="GO:0005634">
    <property type="term" value="C:nucleus"/>
    <property type="evidence" value="ECO:0007669"/>
    <property type="project" value="UniProtKB-SubCell"/>
</dbReference>
<dbReference type="Pfam" id="PF13307">
    <property type="entry name" value="Helicase_C_2"/>
    <property type="match status" value="1"/>
</dbReference>
<dbReference type="VEuPathDB" id="FungiDB:PHYBLDRAFT_136631"/>
<dbReference type="InParanoid" id="A0A162ZMK2"/>
<evidence type="ECO:0000256" key="1">
    <source>
        <dbReference type="ARBA" id="ARBA00001966"/>
    </source>
</evidence>
<dbReference type="NCBIfam" id="TIGR00604">
    <property type="entry name" value="rad3"/>
    <property type="match status" value="1"/>
</dbReference>
<dbReference type="PANTHER" id="PTHR11472">
    <property type="entry name" value="DNA REPAIR DEAD HELICASE RAD3/XP-D SUBFAMILY MEMBER"/>
    <property type="match status" value="1"/>
</dbReference>
<dbReference type="PANTHER" id="PTHR11472:SF41">
    <property type="entry name" value="ATP-DEPENDENT DNA HELICASE DDX11-RELATED"/>
    <property type="match status" value="1"/>
</dbReference>
<dbReference type="GO" id="GO:0051536">
    <property type="term" value="F:iron-sulfur cluster binding"/>
    <property type="evidence" value="ECO:0007669"/>
    <property type="project" value="UniProtKB-KW"/>
</dbReference>
<dbReference type="GO" id="GO:0034085">
    <property type="term" value="P:establishment of sister chromatid cohesion"/>
    <property type="evidence" value="ECO:0007669"/>
    <property type="project" value="TreeGrafter"/>
</dbReference>
<dbReference type="GO" id="GO:0003677">
    <property type="term" value="F:DNA binding"/>
    <property type="evidence" value="ECO:0007669"/>
    <property type="project" value="InterPro"/>
</dbReference>
<evidence type="ECO:0000256" key="17">
    <source>
        <dbReference type="ARBA" id="ARBA00044969"/>
    </source>
</evidence>
<dbReference type="OrthoDB" id="267079at2759"/>
<evidence type="ECO:0000256" key="13">
    <source>
        <dbReference type="ARBA" id="ARBA00023235"/>
    </source>
</evidence>
<dbReference type="FunFam" id="3.40.50.300:FF:001372">
    <property type="entry name" value="ATP-dependent DNA helicase chl1"/>
    <property type="match status" value="1"/>
</dbReference>
<dbReference type="Proteomes" id="UP000077315">
    <property type="component" value="Unassembled WGS sequence"/>
</dbReference>
<dbReference type="GO" id="GO:0005524">
    <property type="term" value="F:ATP binding"/>
    <property type="evidence" value="ECO:0007669"/>
    <property type="project" value="UniProtKB-KW"/>
</dbReference>
<dbReference type="Gene3D" id="3.40.50.300">
    <property type="entry name" value="P-loop containing nucleotide triphosphate hydrolases"/>
    <property type="match status" value="3"/>
</dbReference>
<dbReference type="InterPro" id="IPR014013">
    <property type="entry name" value="Helic_SF1/SF2_ATP-bd_DinG/Rad3"/>
</dbReference>
<evidence type="ECO:0000256" key="9">
    <source>
        <dbReference type="ARBA" id="ARBA00022806"/>
    </source>
</evidence>
<keyword evidence="13" id="KW-0413">Isomerase</keyword>
<evidence type="ECO:0000256" key="15">
    <source>
        <dbReference type="ARBA" id="ARBA00023306"/>
    </source>
</evidence>
<evidence type="ECO:0000256" key="3">
    <source>
        <dbReference type="ARBA" id="ARBA00008435"/>
    </source>
</evidence>
<evidence type="ECO:0000256" key="21">
    <source>
        <dbReference type="ARBA" id="ARBA00048954"/>
    </source>
</evidence>
<dbReference type="EC" id="5.6.2.3" evidence="17"/>
<dbReference type="InterPro" id="IPR010614">
    <property type="entry name" value="RAD3-like_helicase_DEAD"/>
</dbReference>
<protein>
    <recommendedName>
        <fullName evidence="5">ATP-dependent DNA helicase CHL1</fullName>
        <ecNumber evidence="17">5.6.2.3</ecNumber>
    </recommendedName>
    <alternativeName>
        <fullName evidence="4">ATP-dependent DNA helicase chl1</fullName>
    </alternativeName>
    <alternativeName>
        <fullName evidence="16">Chromosome loss protein 1</fullName>
    </alternativeName>
    <alternativeName>
        <fullName evidence="18 19">DNA 5'-3' helicase CHL1</fullName>
    </alternativeName>
</protein>
<keyword evidence="24" id="KW-1185">Reference proteome</keyword>
<dbReference type="InterPro" id="IPR006554">
    <property type="entry name" value="Helicase-like_DEXD_c2"/>
</dbReference>
<comment type="catalytic activity">
    <reaction evidence="21">
        <text>ATP + H2O = ADP + phosphate + H(+)</text>
        <dbReference type="Rhea" id="RHEA:13065"/>
        <dbReference type="ChEBI" id="CHEBI:15377"/>
        <dbReference type="ChEBI" id="CHEBI:15378"/>
        <dbReference type="ChEBI" id="CHEBI:30616"/>
        <dbReference type="ChEBI" id="CHEBI:43474"/>
        <dbReference type="ChEBI" id="CHEBI:456216"/>
        <dbReference type="EC" id="5.6.2.3"/>
    </reaction>
</comment>
<dbReference type="SMART" id="SM00491">
    <property type="entry name" value="HELICc2"/>
    <property type="match status" value="1"/>
</dbReference>
<dbReference type="STRING" id="763407.A0A162ZMK2"/>
<dbReference type="InterPro" id="IPR027417">
    <property type="entry name" value="P-loop_NTPase"/>
</dbReference>
<keyword evidence="8" id="KW-0378">Hydrolase</keyword>
<dbReference type="InterPro" id="IPR045028">
    <property type="entry name" value="DinG/Rad3-like"/>
</dbReference>
<reference evidence="24" key="1">
    <citation type="submission" date="2015-06" db="EMBL/GenBank/DDBJ databases">
        <title>Expansion of signal transduction pathways in fungi by whole-genome duplication.</title>
        <authorList>
            <consortium name="DOE Joint Genome Institute"/>
            <person name="Corrochano L.M."/>
            <person name="Kuo A."/>
            <person name="Marcet-Houben M."/>
            <person name="Polaino S."/>
            <person name="Salamov A."/>
            <person name="Villalobos J.M."/>
            <person name="Alvarez M.I."/>
            <person name="Avalos J."/>
            <person name="Benito E.P."/>
            <person name="Benoit I."/>
            <person name="Burger G."/>
            <person name="Camino L.P."/>
            <person name="Canovas D."/>
            <person name="Cerda-Olmedo E."/>
            <person name="Cheng J.-F."/>
            <person name="Dominguez A."/>
            <person name="Elias M."/>
            <person name="Eslava A.P."/>
            <person name="Glaser F."/>
            <person name="Grimwood J."/>
            <person name="Gutierrez G."/>
            <person name="Heitman J."/>
            <person name="Henrissat B."/>
            <person name="Iturriaga E.A."/>
            <person name="Lang B.F."/>
            <person name="Lavin J.L."/>
            <person name="Lee S."/>
            <person name="Li W."/>
            <person name="Lindquist E."/>
            <person name="Lopez-Garcia S."/>
            <person name="Luque E.M."/>
            <person name="Marcos A.T."/>
            <person name="Martin J."/>
            <person name="McCluskey K."/>
            <person name="Medina H.R."/>
            <person name="Miralles-Duran A."/>
            <person name="Miyazaki A."/>
            <person name="Munoz-Torres E."/>
            <person name="Oguiza J.A."/>
            <person name="Ohm R."/>
            <person name="Olmedo M."/>
            <person name="Orejas M."/>
            <person name="Ortiz-Castellanos L."/>
            <person name="Pisabarro A.G."/>
            <person name="Rodriguez-Romero J."/>
            <person name="Ruiz-Herrera J."/>
            <person name="Ruiz-Vazquez R."/>
            <person name="Sanz C."/>
            <person name="Schackwitz W."/>
            <person name="Schmutz J."/>
            <person name="Shahriari M."/>
            <person name="Shelest E."/>
            <person name="Silva-Franco F."/>
            <person name="Soanes D."/>
            <person name="Syed K."/>
            <person name="Tagua V.G."/>
            <person name="Talbot N.J."/>
            <person name="Thon M."/>
            <person name="De vries R.P."/>
            <person name="Wiebenga A."/>
            <person name="Yadav J.S."/>
            <person name="Braun E.L."/>
            <person name="Baker S."/>
            <person name="Garre V."/>
            <person name="Horwitz B."/>
            <person name="Torres-Martinez S."/>
            <person name="Idnurm A."/>
            <person name="Herrera-Estrella A."/>
            <person name="Gabaldon T."/>
            <person name="Grigoriev I.V."/>
        </authorList>
    </citation>
    <scope>NUCLEOTIDE SEQUENCE [LARGE SCALE GENOMIC DNA]</scope>
    <source>
        <strain evidence="24">NRRL 1555(-)</strain>
    </source>
</reference>
<dbReference type="CDD" id="cd18788">
    <property type="entry name" value="SF2_C_XPD"/>
    <property type="match status" value="1"/>
</dbReference>
<name>A0A162ZMK2_PHYB8</name>
<keyword evidence="14" id="KW-0539">Nucleus</keyword>
<dbReference type="InterPro" id="IPR013020">
    <property type="entry name" value="Rad3/Chl1-like"/>
</dbReference>
<evidence type="ECO:0000256" key="12">
    <source>
        <dbReference type="ARBA" id="ARBA00023014"/>
    </source>
</evidence>
<evidence type="ECO:0000256" key="7">
    <source>
        <dbReference type="ARBA" id="ARBA00022741"/>
    </source>
</evidence>
<evidence type="ECO:0000256" key="14">
    <source>
        <dbReference type="ARBA" id="ARBA00023242"/>
    </source>
</evidence>
<dbReference type="GeneID" id="28990707"/>
<comment type="cofactor">
    <cofactor evidence="1">
        <name>[4Fe-4S] cluster</name>
        <dbReference type="ChEBI" id="CHEBI:49883"/>
    </cofactor>
</comment>
<evidence type="ECO:0000313" key="23">
    <source>
        <dbReference type="EMBL" id="OAD67841.1"/>
    </source>
</evidence>
<comment type="function">
    <text evidence="20">ATP-dependent DNA helicase important for chromosome transmission and normal cell cycle progression in G(2)/M. May have a role in changing DNA topology to allow the loading of proteins involved in maintaining sister chromatid cohesion in the vicinity of the centromeres. Has a specific role in chromosome segregation during meiosis II.</text>
</comment>
<dbReference type="Pfam" id="PF06733">
    <property type="entry name" value="DEAD_2"/>
    <property type="match status" value="1"/>
</dbReference>
<dbReference type="PROSITE" id="PS51193">
    <property type="entry name" value="HELICASE_ATP_BIND_2"/>
    <property type="match status" value="1"/>
</dbReference>
<evidence type="ECO:0000259" key="22">
    <source>
        <dbReference type="PROSITE" id="PS51193"/>
    </source>
</evidence>
<evidence type="ECO:0000256" key="19">
    <source>
        <dbReference type="ARBA" id="ARBA00045008"/>
    </source>
</evidence>
<proteinExistence type="inferred from homology"/>
<keyword evidence="12" id="KW-0411">Iron-sulfur</keyword>
<evidence type="ECO:0000256" key="18">
    <source>
        <dbReference type="ARBA" id="ARBA00044998"/>
    </source>
</evidence>
<evidence type="ECO:0000313" key="24">
    <source>
        <dbReference type="Proteomes" id="UP000077315"/>
    </source>
</evidence>
<dbReference type="EMBL" id="KV440997">
    <property type="protein sequence ID" value="OAD67841.1"/>
    <property type="molecule type" value="Genomic_DNA"/>
</dbReference>
<keyword evidence="11" id="KW-0408">Iron</keyword>
<keyword evidence="9" id="KW-0347">Helicase</keyword>
<evidence type="ECO:0000256" key="16">
    <source>
        <dbReference type="ARBA" id="ARBA00029709"/>
    </source>
</evidence>
<evidence type="ECO:0000256" key="5">
    <source>
        <dbReference type="ARBA" id="ARBA00017386"/>
    </source>
</evidence>
<dbReference type="FunCoup" id="A0A162ZMK2">
    <property type="interactions" value="782"/>
</dbReference>
<keyword evidence="7" id="KW-0547">Nucleotide-binding</keyword>
<keyword evidence="6" id="KW-0479">Metal-binding</keyword>
<gene>
    <name evidence="23" type="ORF">PHYBLDRAFT_136631</name>
</gene>
<feature type="domain" description="Helicase ATP-binding" evidence="22">
    <location>
        <begin position="4"/>
        <end position="427"/>
    </location>
</feature>
<evidence type="ECO:0000256" key="11">
    <source>
        <dbReference type="ARBA" id="ARBA00023004"/>
    </source>
</evidence>
<comment type="subcellular location">
    <subcellularLocation>
        <location evidence="2">Nucleus</location>
    </subcellularLocation>
</comment>
<dbReference type="RefSeq" id="XP_018285881.1">
    <property type="nucleotide sequence ID" value="XM_018429801.1"/>
</dbReference>
<sequence length="868" mass="98517">MSKAPTTFGFPYDAYPIQNDFMGMLYDVLTENKIGIFESPTGTGKSLSLICGSLKWLNDNDESTTNAKNQDSSDSFQADEPDWVRAYQGNQVENKRDVLKQERKLAIKKRIDLVKSHEKNRSILELSGKEDRSRWKRTKKDTTSTSDDIKEKYDEFLLEEYMSDDEEGGRASTLSYTTVGPNSSFSKEVQDLLSKFETNKKSIGYSDDDSDDALEEDDFDEVKIYYTSRTHSQLSQFVHEVNKTPYAENIWAVPLGSRKNLCINKNINKLGNVNRMNEACLDLQKKKTEKDRCPHLPSLQEKGKWRDFRDYALAKVRDIEDIVKVGESLSTCPYYGSRQTARPARLVILPYQHLLNAHTRESLGISLKGNIVIVDEAHNLMETINSIHTVALTLRQSQLALKQLAMYIQRYKTRLSGKNVSYIRQIIQIIKAFIGILTPPESEKKDLIIGVNEFLHLLGIDHFNMFKLERYLKESNLARKLLGFIEKAQQDQDSENQLLGLKNPQVKKSANAPSSPSQSPLALPTLTQIQSFIMTLTNPDKDGRVFISYKGTDTLEPQLKYMLLNPAEAFRPIVEECKSVILAGGTMEPVSDFIKHLFPYVPDSRITNFSCGHIIPQKNLLTMCIDEGPTRKPFLFNYENRQDTSLIDEVGKTIVNLCNVIPDGVVCFFASFTYLEEVYSRWNGAESGNILERLAKKKKIFKEPRDSGMVESTLRDYSLHIDSTKKEASNTGAILLCVVNGKMSEGINFSDRLGRGVIMIGLPFPNRGSVELNEKIKYINEHGDDPSGTAAGREYYENLCMRGVNQSIGRAIRHRGDFATIVLLDKRYSTARIQKKLPSWIGTDIVHCDRFVKSISKSAGFFRQHKET</sequence>
<dbReference type="GO" id="GO:0016818">
    <property type="term" value="F:hydrolase activity, acting on acid anhydrides, in phosphorus-containing anhydrides"/>
    <property type="evidence" value="ECO:0007669"/>
    <property type="project" value="InterPro"/>
</dbReference>
<dbReference type="GO" id="GO:0043139">
    <property type="term" value="F:5'-3' DNA helicase activity"/>
    <property type="evidence" value="ECO:0007669"/>
    <property type="project" value="UniProtKB-EC"/>
</dbReference>